<dbReference type="Proteomes" id="UP000507470">
    <property type="component" value="Unassembled WGS sequence"/>
</dbReference>
<organism evidence="2 3">
    <name type="scientific">Mytilus coruscus</name>
    <name type="common">Sea mussel</name>
    <dbReference type="NCBI Taxonomy" id="42192"/>
    <lineage>
        <taxon>Eukaryota</taxon>
        <taxon>Metazoa</taxon>
        <taxon>Spiralia</taxon>
        <taxon>Lophotrochozoa</taxon>
        <taxon>Mollusca</taxon>
        <taxon>Bivalvia</taxon>
        <taxon>Autobranchia</taxon>
        <taxon>Pteriomorphia</taxon>
        <taxon>Mytilida</taxon>
        <taxon>Mytiloidea</taxon>
        <taxon>Mytilidae</taxon>
        <taxon>Mytilinae</taxon>
        <taxon>Mytilus</taxon>
    </lineage>
</organism>
<dbReference type="InterPro" id="IPR003599">
    <property type="entry name" value="Ig_sub"/>
</dbReference>
<dbReference type="SMART" id="SM00409">
    <property type="entry name" value="IG"/>
    <property type="match status" value="1"/>
</dbReference>
<evidence type="ECO:0000259" key="1">
    <source>
        <dbReference type="PROSITE" id="PS50835"/>
    </source>
</evidence>
<proteinExistence type="predicted"/>
<dbReference type="SUPFAM" id="SSF48726">
    <property type="entry name" value="Immunoglobulin"/>
    <property type="match status" value="1"/>
</dbReference>
<dbReference type="AlphaFoldDB" id="A0A6J8BF67"/>
<feature type="domain" description="Ig-like" evidence="1">
    <location>
        <begin position="13"/>
        <end position="76"/>
    </location>
</feature>
<evidence type="ECO:0000313" key="3">
    <source>
        <dbReference type="Proteomes" id="UP000507470"/>
    </source>
</evidence>
<keyword evidence="3" id="KW-1185">Reference proteome</keyword>
<reference evidence="2 3" key="1">
    <citation type="submission" date="2020-06" db="EMBL/GenBank/DDBJ databases">
        <authorList>
            <person name="Li R."/>
            <person name="Bekaert M."/>
        </authorList>
    </citation>
    <scope>NUCLEOTIDE SEQUENCE [LARGE SCALE GENOMIC DNA]</scope>
    <source>
        <strain evidence="3">wild</strain>
    </source>
</reference>
<dbReference type="InterPro" id="IPR007110">
    <property type="entry name" value="Ig-like_dom"/>
</dbReference>
<dbReference type="InterPro" id="IPR036179">
    <property type="entry name" value="Ig-like_dom_sf"/>
</dbReference>
<accession>A0A6J8BF67</accession>
<evidence type="ECO:0000313" key="2">
    <source>
        <dbReference type="EMBL" id="CAC5381534.1"/>
    </source>
</evidence>
<dbReference type="PROSITE" id="PS50835">
    <property type="entry name" value="IG_LIKE"/>
    <property type="match status" value="1"/>
</dbReference>
<gene>
    <name evidence="2" type="ORF">MCOR_17389</name>
</gene>
<dbReference type="InterPro" id="IPR013783">
    <property type="entry name" value="Ig-like_fold"/>
</dbReference>
<dbReference type="InterPro" id="IPR013098">
    <property type="entry name" value="Ig_I-set"/>
</dbReference>
<protein>
    <recommendedName>
        <fullName evidence="1">Ig-like domain-containing protein</fullName>
    </recommendedName>
</protein>
<dbReference type="EMBL" id="CACVKT020003068">
    <property type="protein sequence ID" value="CAC5381534.1"/>
    <property type="molecule type" value="Genomic_DNA"/>
</dbReference>
<dbReference type="Gene3D" id="2.60.40.10">
    <property type="entry name" value="Immunoglobulins"/>
    <property type="match status" value="1"/>
</dbReference>
<sequence>MTFNEMKQYFPEEDVILQCNFNTVSTKVEWLFKNEVVWDGYKLNRMGNNSSKYEITEEMNLRIKNASISDEGKYTCLSIPPFEEGITTVILKIQHGITIVQTTMAERKDHTAENEVTNNLNANNKDIKVKSAENPLVSLSLEKKNFIISLKRGNNKKNLQKYNSLQNSTKEIHIISNSNNEPGRTAIDECS</sequence>
<dbReference type="OrthoDB" id="10015491at2759"/>
<dbReference type="Pfam" id="PF07679">
    <property type="entry name" value="I-set"/>
    <property type="match status" value="1"/>
</dbReference>
<name>A0A6J8BF67_MYTCO</name>